<gene>
    <name evidence="9" type="ORF">LZ480_13995</name>
</gene>
<evidence type="ECO:0000256" key="4">
    <source>
        <dbReference type="ARBA" id="ARBA00022544"/>
    </source>
</evidence>
<evidence type="ECO:0000256" key="1">
    <source>
        <dbReference type="ARBA" id="ARBA00004141"/>
    </source>
</evidence>
<feature type="transmembrane region" description="Helical" evidence="8">
    <location>
        <begin position="145"/>
        <end position="165"/>
    </location>
</feature>
<evidence type="ECO:0000256" key="6">
    <source>
        <dbReference type="ARBA" id="ARBA00022989"/>
    </source>
</evidence>
<comment type="similarity">
    <text evidence="2">Belongs to the amino acid-polyamine-organocation (APC) superfamily. Spore germination protein (SGP) (TC 2.A.3.9) family.</text>
</comment>
<keyword evidence="4" id="KW-0309">Germination</keyword>
<evidence type="ECO:0000256" key="5">
    <source>
        <dbReference type="ARBA" id="ARBA00022692"/>
    </source>
</evidence>
<feature type="transmembrane region" description="Helical" evidence="8">
    <location>
        <begin position="7"/>
        <end position="29"/>
    </location>
</feature>
<keyword evidence="3" id="KW-0813">Transport</keyword>
<feature type="transmembrane region" description="Helical" evidence="8">
    <location>
        <begin position="112"/>
        <end position="133"/>
    </location>
</feature>
<feature type="transmembrane region" description="Helical" evidence="8">
    <location>
        <begin position="301"/>
        <end position="319"/>
    </location>
</feature>
<name>A0ABS9UF83_9BACL</name>
<keyword evidence="5 8" id="KW-0812">Transmembrane</keyword>
<dbReference type="Pfam" id="PF03845">
    <property type="entry name" value="Spore_permease"/>
    <property type="match status" value="1"/>
</dbReference>
<keyword evidence="10" id="KW-1185">Reference proteome</keyword>
<feature type="transmembrane region" description="Helical" evidence="8">
    <location>
        <begin position="331"/>
        <end position="351"/>
    </location>
</feature>
<dbReference type="NCBIfam" id="TIGR00912">
    <property type="entry name" value="2A0309"/>
    <property type="match status" value="1"/>
</dbReference>
<feature type="transmembrane region" description="Helical" evidence="8">
    <location>
        <begin position="185"/>
        <end position="202"/>
    </location>
</feature>
<accession>A0ABS9UF83</accession>
<dbReference type="PANTHER" id="PTHR34975:SF2">
    <property type="entry name" value="SPORE GERMINATION PROTEIN A2"/>
    <property type="match status" value="1"/>
</dbReference>
<dbReference type="RefSeq" id="WP_241370150.1">
    <property type="nucleotide sequence ID" value="NZ_JAKZFC010000005.1"/>
</dbReference>
<dbReference type="PANTHER" id="PTHR34975">
    <property type="entry name" value="SPORE GERMINATION PROTEIN A2"/>
    <property type="match status" value="1"/>
</dbReference>
<evidence type="ECO:0000256" key="7">
    <source>
        <dbReference type="ARBA" id="ARBA00023136"/>
    </source>
</evidence>
<dbReference type="EMBL" id="JAKZFC010000005">
    <property type="protein sequence ID" value="MCH7322986.1"/>
    <property type="molecule type" value="Genomic_DNA"/>
</dbReference>
<dbReference type="InterPro" id="IPR004761">
    <property type="entry name" value="Spore_GerAB"/>
</dbReference>
<sequence>MKSKGKISILHIVFLSMTVIGLKNHVTIIPSLLSGAERDSWMSIILSALITVPWLYVFFLLQKQLHSDSVRTRLLTNYPKFGNVVIYVIVFYLILMAAFTMRETLQWVSTTFLIETPVLLLFFLFSVVCLLLATSSVLSITMANIIVLFGVVVLGFFVAFVNLQVKDHSLLRPFFEHGYSPIIKTVVYPASGFFEILLLLFIQQHFTKKLKFTHLLIILFILVGLTLGPLIGAITEFGPTEAARQRYPAFEEWRIAKIGNYVSHLDFFSIYQWLTGTFIRVGFLLYIAIELLGMTGKKKKIWEIVAPAFIFLTLPLFLINDSIFIEIKGKYFLISTALFFFILAFLLLFLLRKRTNSKVESDASN</sequence>
<comment type="caution">
    <text evidence="9">The sequence shown here is derived from an EMBL/GenBank/DDBJ whole genome shotgun (WGS) entry which is preliminary data.</text>
</comment>
<dbReference type="Proteomes" id="UP001316087">
    <property type="component" value="Unassembled WGS sequence"/>
</dbReference>
<evidence type="ECO:0000256" key="3">
    <source>
        <dbReference type="ARBA" id="ARBA00022448"/>
    </source>
</evidence>
<evidence type="ECO:0000256" key="2">
    <source>
        <dbReference type="ARBA" id="ARBA00007998"/>
    </source>
</evidence>
<evidence type="ECO:0000313" key="9">
    <source>
        <dbReference type="EMBL" id="MCH7322986.1"/>
    </source>
</evidence>
<organism evidence="9 10">
    <name type="scientific">Solibacillus palustris</name>
    <dbReference type="NCBI Taxonomy" id="2908203"/>
    <lineage>
        <taxon>Bacteria</taxon>
        <taxon>Bacillati</taxon>
        <taxon>Bacillota</taxon>
        <taxon>Bacilli</taxon>
        <taxon>Bacillales</taxon>
        <taxon>Caryophanaceae</taxon>
        <taxon>Solibacillus</taxon>
    </lineage>
</organism>
<proteinExistence type="inferred from homology"/>
<keyword evidence="6 8" id="KW-1133">Transmembrane helix</keyword>
<feature type="transmembrane region" description="Helical" evidence="8">
    <location>
        <begin position="270"/>
        <end position="289"/>
    </location>
</feature>
<evidence type="ECO:0000313" key="10">
    <source>
        <dbReference type="Proteomes" id="UP001316087"/>
    </source>
</evidence>
<feature type="transmembrane region" description="Helical" evidence="8">
    <location>
        <begin position="81"/>
        <end position="100"/>
    </location>
</feature>
<evidence type="ECO:0000256" key="8">
    <source>
        <dbReference type="SAM" id="Phobius"/>
    </source>
</evidence>
<reference evidence="9 10" key="1">
    <citation type="submission" date="2022-03" db="EMBL/GenBank/DDBJ databases">
        <authorList>
            <person name="Jo J.-H."/>
            <person name="Im W.-T."/>
        </authorList>
    </citation>
    <scope>NUCLEOTIDE SEQUENCE [LARGE SCALE GENOMIC DNA]</scope>
    <source>
        <strain evidence="9 10">MA9</strain>
    </source>
</reference>
<keyword evidence="7 8" id="KW-0472">Membrane</keyword>
<feature type="transmembrane region" description="Helical" evidence="8">
    <location>
        <begin position="41"/>
        <end position="61"/>
    </location>
</feature>
<comment type="subcellular location">
    <subcellularLocation>
        <location evidence="1">Membrane</location>
        <topology evidence="1">Multi-pass membrane protein</topology>
    </subcellularLocation>
</comment>
<protein>
    <submittedName>
        <fullName evidence="9">Endospore germination permease</fullName>
    </submittedName>
</protein>
<feature type="transmembrane region" description="Helical" evidence="8">
    <location>
        <begin position="214"/>
        <end position="234"/>
    </location>
</feature>